<dbReference type="Pfam" id="PF23559">
    <property type="entry name" value="WHD_DRP"/>
    <property type="match status" value="1"/>
</dbReference>
<dbReference type="Proteomes" id="UP000008022">
    <property type="component" value="Unassembled WGS sequence"/>
</dbReference>
<evidence type="ECO:0000259" key="8">
    <source>
        <dbReference type="Pfam" id="PF18052"/>
    </source>
</evidence>
<evidence type="ECO:0000256" key="5">
    <source>
        <dbReference type="ARBA" id="ARBA00022821"/>
    </source>
</evidence>
<keyword evidence="5" id="KW-0611">Plant defense</keyword>
<dbReference type="HOGENOM" id="CLU_000837_7_3_1"/>
<evidence type="ECO:0000313" key="12">
    <source>
        <dbReference type="Proteomes" id="UP000008022"/>
    </source>
</evidence>
<dbReference type="InterPro" id="IPR044974">
    <property type="entry name" value="Disease_R_plants"/>
</dbReference>
<feature type="domain" description="Disease resistance protein winged helix" evidence="9">
    <location>
        <begin position="901"/>
        <end position="972"/>
    </location>
</feature>
<feature type="domain" description="Disease resistance R13L4/SHOC-2-like LRR" evidence="10">
    <location>
        <begin position="1012"/>
        <end position="1346"/>
    </location>
</feature>
<dbReference type="InterPro" id="IPR058922">
    <property type="entry name" value="WHD_DRP"/>
</dbReference>
<dbReference type="InterPro" id="IPR038005">
    <property type="entry name" value="RX-like_CC"/>
</dbReference>
<dbReference type="InterPro" id="IPR036388">
    <property type="entry name" value="WH-like_DNA-bd_sf"/>
</dbReference>
<dbReference type="InterPro" id="IPR041118">
    <property type="entry name" value="Rx_N"/>
</dbReference>
<feature type="region of interest" description="Disordered" evidence="7">
    <location>
        <begin position="1570"/>
        <end position="1596"/>
    </location>
</feature>
<keyword evidence="12" id="KW-1185">Reference proteome</keyword>
<dbReference type="PANTHER" id="PTHR23155:SF1062">
    <property type="entry name" value="OS11G0579400 PROTEIN"/>
    <property type="match status" value="1"/>
</dbReference>
<evidence type="ECO:0000259" key="10">
    <source>
        <dbReference type="Pfam" id="PF23598"/>
    </source>
</evidence>
<dbReference type="EnsemblPlants" id="ORUFI11G23030.1">
    <property type="protein sequence ID" value="ORUFI11G23030.1"/>
    <property type="gene ID" value="ORUFI11G23030"/>
</dbReference>
<dbReference type="Gene3D" id="1.20.5.4130">
    <property type="match status" value="1"/>
</dbReference>
<dbReference type="GO" id="GO:0009626">
    <property type="term" value="P:plant-type hypersensitive response"/>
    <property type="evidence" value="ECO:0007669"/>
    <property type="project" value="UniProtKB-ARBA"/>
</dbReference>
<keyword evidence="3" id="KW-0677">Repeat</keyword>
<reference evidence="12" key="1">
    <citation type="submission" date="2013-06" db="EMBL/GenBank/DDBJ databases">
        <authorList>
            <person name="Zhao Q."/>
        </authorList>
    </citation>
    <scope>NUCLEOTIDE SEQUENCE</scope>
    <source>
        <strain evidence="12">cv. W1943</strain>
    </source>
</reference>
<feature type="region of interest" description="Disordered" evidence="7">
    <location>
        <begin position="323"/>
        <end position="356"/>
    </location>
</feature>
<accession>A0A0E0RBI0</accession>
<dbReference type="InterPro" id="IPR055414">
    <property type="entry name" value="LRR_R13L4/SHOC2-like"/>
</dbReference>
<dbReference type="GO" id="GO:0000166">
    <property type="term" value="F:nucleotide binding"/>
    <property type="evidence" value="ECO:0007669"/>
    <property type="project" value="UniProtKB-KW"/>
</dbReference>
<reference evidence="11" key="2">
    <citation type="submission" date="2015-06" db="UniProtKB">
        <authorList>
            <consortium name="EnsemblPlants"/>
        </authorList>
    </citation>
    <scope>IDENTIFICATION</scope>
</reference>
<sequence>MTTGRPAAETRMDYDELRMRLLDEEKPKGREDKVMARRRRAAIGAPMTCKKRVDVHPKLLDSSYNESKLTFKKEEFLKLTLLTVDCPAINKITFTDGAVPKMEKITWTLSRIESLSGIKNLPKLNRLQLFGDHVPYQVKEDIKALRMRLVYTHGFTQEQQKQAKRGAEEDQEKDDVRFQLSCFTSKNWCISPTAMAEVAVAAVTSLLGQIRNEALFLGRVKSDVRFIKHEMESMRSFLEHLAETGGDHDPQVRTWMEQVRELARDCRSCVDIYLQRGNPAAVLGPRGGALRRYLCWAPWFVQSMVHQHYAGIELSELKERLEAVPPPASSSEAEEDYGATRDNLAGGGSSNSDLGRTSALEGRSLENYCGEELAHWVMGTTTSRRLRRHQYHPSPLYRHRYKKLMIQQRWLQFMMLWLLWRPPILSAMHHNPSRIRIKLSDILCYILYQCHMEKESWHSRWGREYLSMVEEYRASNPVNAMKCYIYKMKKIADICRGYTFKRVFQNVVQIGRMVTQRLNGELERGVDAMLGLTNKKPLCILLKALDYLEYGADFTDVRKYHELRVDRMPFQFQMLQLDEEKILVATAQKLKGHIETNIPIHLSHATYESILREVFQASNKNLQAQEGTTAPSPGVGTSHDVAAAAATPTTTTFDKDQIKQIIYIHMVQQEVLQELQDKQPPQVPEAGKSLVTAEQATPNPANQDDHEFTSAIEETKEKIAQIGVKIEERLLIECVVEEIKGLLGGKRTLIIIEDDKNYVSQWYELRNSLKQLSCSGSAMIVTTQDTQRAKEICYPPREPITNSIVGMYHDILLKVTSQRVNGDASQIFRDILNKCCPSEFCMKTFAHALYTNPNRSNEDMCKLLGSLHSQQSSGINAEKMIKFSYDDLRKEYKSCLLYLSIFPHGYSIRRSTLVERWVVEGLITKEDWPSAIHHAERCFDTLIDRWLIYPNDIGAAGKIKSCIVGNLVHEFITKIAKKQHIVEPRLSHHLARHFSIFNELQLRGSDRIDRFFKNLSKSSQLSMLKVLDLEGCCCFKGKEHYIKDICSNILLLKYLNLRGTDITKLPHQINNLYDLEVLDIRQTKVPAFATKHVLLLKLKRLLAGSNISETTMSIRDKEPLSSYVRIPLGIKKMANVEVLFNVKVWTGQELKDIGKLWQLRKLGVVIDDKDNLLKNLLTAISDLCECLRSLSITVVPCSTKREGTPSIGDLPEYISRCLKYRPKLLESLCLQGTTQKGELLTLLAERFTKLVKVTLSWTSLKQKNLDGLGDLPNLCYVRFRNKGYTDGKLTFIQQKFKNLKYFLVEGKNMRGIKFQKGAAPRLEKIVLSFTNIESLDGVGDLPRLEELELKRNRFLLSLSEVGETLEKYMLTFKKDEFQHLKYLLAEGFSKIFETNITFEDGATPKLEKIILNSFANIMSHPGVSSLPKFKELELKCNKPLLSSFENANKISKVTLHSTLLKNADLQILAKIPSICCLVLLSDSYDESQLTFNKGEFLMLNLLVVKCPTITDISFTEGAAPMLEKIIWSFTKLNSLSGIDNLSKLKELEFIGDLVPDQVRIDINVHRKHPVLNHKPPEHQDQENGSEQGEKEDDPRFPACSWLFLKNKYWSDN</sequence>
<evidence type="ECO:0000313" key="11">
    <source>
        <dbReference type="EnsemblPlants" id="ORUFI11G23030.1"/>
    </source>
</evidence>
<evidence type="ECO:0000256" key="4">
    <source>
        <dbReference type="ARBA" id="ARBA00022741"/>
    </source>
</evidence>
<dbReference type="InterPro" id="IPR032675">
    <property type="entry name" value="LRR_dom_sf"/>
</dbReference>
<name>A0A0E0RBI0_ORYRU</name>
<comment type="similarity">
    <text evidence="1">Belongs to the disease resistance NB-LRR family.</text>
</comment>
<protein>
    <submittedName>
        <fullName evidence="11">Uncharacterized protein</fullName>
    </submittedName>
</protein>
<dbReference type="Gramene" id="ORUFI11G23030.1">
    <property type="protein sequence ID" value="ORUFI11G23030.1"/>
    <property type="gene ID" value="ORUFI11G23030"/>
</dbReference>
<dbReference type="SUPFAM" id="SSF52047">
    <property type="entry name" value="RNI-like"/>
    <property type="match status" value="1"/>
</dbReference>
<dbReference type="CDD" id="cd14798">
    <property type="entry name" value="RX-CC_like"/>
    <property type="match status" value="1"/>
</dbReference>
<dbReference type="SUPFAM" id="SSF52540">
    <property type="entry name" value="P-loop containing nucleoside triphosphate hydrolases"/>
    <property type="match status" value="1"/>
</dbReference>
<proteinExistence type="inferred from homology"/>
<dbReference type="InterPro" id="IPR027417">
    <property type="entry name" value="P-loop_NTPase"/>
</dbReference>
<keyword evidence="2" id="KW-0433">Leucine-rich repeat</keyword>
<evidence type="ECO:0000259" key="9">
    <source>
        <dbReference type="Pfam" id="PF23559"/>
    </source>
</evidence>
<keyword evidence="6" id="KW-0175">Coiled coil</keyword>
<evidence type="ECO:0000256" key="6">
    <source>
        <dbReference type="ARBA" id="ARBA00023054"/>
    </source>
</evidence>
<dbReference type="PANTHER" id="PTHR23155">
    <property type="entry name" value="DISEASE RESISTANCE PROTEIN RP"/>
    <property type="match status" value="1"/>
</dbReference>
<dbReference type="Gene3D" id="1.10.10.10">
    <property type="entry name" value="Winged helix-like DNA-binding domain superfamily/Winged helix DNA-binding domain"/>
    <property type="match status" value="1"/>
</dbReference>
<keyword evidence="4" id="KW-0547">Nucleotide-binding</keyword>
<evidence type="ECO:0000256" key="7">
    <source>
        <dbReference type="SAM" id="MobiDB-lite"/>
    </source>
</evidence>
<dbReference type="Gene3D" id="3.80.10.10">
    <property type="entry name" value="Ribonuclease Inhibitor"/>
    <property type="match status" value="1"/>
</dbReference>
<dbReference type="SUPFAM" id="SSF52058">
    <property type="entry name" value="L domain-like"/>
    <property type="match status" value="1"/>
</dbReference>
<dbReference type="Pfam" id="PF23598">
    <property type="entry name" value="LRR_14"/>
    <property type="match status" value="1"/>
</dbReference>
<evidence type="ECO:0000256" key="2">
    <source>
        <dbReference type="ARBA" id="ARBA00022614"/>
    </source>
</evidence>
<evidence type="ECO:0000256" key="3">
    <source>
        <dbReference type="ARBA" id="ARBA00022737"/>
    </source>
</evidence>
<feature type="domain" description="Disease resistance N-terminal" evidence="8">
    <location>
        <begin position="205"/>
        <end position="275"/>
    </location>
</feature>
<dbReference type="GO" id="GO:0042742">
    <property type="term" value="P:defense response to bacterium"/>
    <property type="evidence" value="ECO:0007669"/>
    <property type="project" value="UniProtKB-ARBA"/>
</dbReference>
<organism evidence="11 12">
    <name type="scientific">Oryza rufipogon</name>
    <name type="common">Brownbeard rice</name>
    <name type="synonym">Asian wild rice</name>
    <dbReference type="NCBI Taxonomy" id="4529"/>
    <lineage>
        <taxon>Eukaryota</taxon>
        <taxon>Viridiplantae</taxon>
        <taxon>Streptophyta</taxon>
        <taxon>Embryophyta</taxon>
        <taxon>Tracheophyta</taxon>
        <taxon>Spermatophyta</taxon>
        <taxon>Magnoliopsida</taxon>
        <taxon>Liliopsida</taxon>
        <taxon>Poales</taxon>
        <taxon>Poaceae</taxon>
        <taxon>BOP clade</taxon>
        <taxon>Oryzoideae</taxon>
        <taxon>Oryzeae</taxon>
        <taxon>Oryzinae</taxon>
        <taxon>Oryza</taxon>
    </lineage>
</organism>
<dbReference type="Pfam" id="PF18052">
    <property type="entry name" value="Rx_N"/>
    <property type="match status" value="1"/>
</dbReference>
<dbReference type="FunFam" id="1.10.10.10:FF:000322">
    <property type="entry name" value="Probable disease resistance protein At1g63360"/>
    <property type="match status" value="1"/>
</dbReference>
<evidence type="ECO:0000256" key="1">
    <source>
        <dbReference type="ARBA" id="ARBA00008894"/>
    </source>
</evidence>
<dbReference type="GO" id="GO:0002758">
    <property type="term" value="P:innate immune response-activating signaling pathway"/>
    <property type="evidence" value="ECO:0007669"/>
    <property type="project" value="UniProtKB-ARBA"/>
</dbReference>